<evidence type="ECO:0000256" key="8">
    <source>
        <dbReference type="ARBA" id="ARBA00022833"/>
    </source>
</evidence>
<evidence type="ECO:0000256" key="5">
    <source>
        <dbReference type="ARBA" id="ARBA00022723"/>
    </source>
</evidence>
<evidence type="ECO:0000256" key="6">
    <source>
        <dbReference type="ARBA" id="ARBA00022771"/>
    </source>
</evidence>
<dbReference type="InterPro" id="IPR013083">
    <property type="entry name" value="Znf_RING/FYVE/PHD"/>
</dbReference>
<evidence type="ECO:0000256" key="11">
    <source>
        <dbReference type="SAM" id="MobiDB-lite"/>
    </source>
</evidence>
<sequence>METQQSLQDIKDGFALTARTNFKPSLANDITDVYYLIQNAQNLLTLAAQSHEENNNKAMVDELDEAFKDFVNLEYKMNLQRKSFETLKQRIATGEKITDPIAYYENLKQTFNAESPDDATRINADQKYLSFKQHLWNINHPDEEMPSLRASNDDDDDIVMGPTKISLKCPITMLWLDEPVTSTKCKHTYSKRAFFTLFPSMSHMITCPIAGCNKTLTRGDVMDDPLMADRVARAKEREAAAKEKEAAEDTTEFYDV</sequence>
<dbReference type="InterPro" id="IPR004181">
    <property type="entry name" value="Znf_MIZ"/>
</dbReference>
<proteinExistence type="inferred from homology"/>
<dbReference type="PANTHER" id="PTHR21330:SF1">
    <property type="entry name" value="E3 SUMO-PROTEIN LIGASE NSE2"/>
    <property type="match status" value="1"/>
</dbReference>
<dbReference type="PROSITE" id="PS51044">
    <property type="entry name" value="ZF_SP_RING"/>
    <property type="match status" value="1"/>
</dbReference>
<dbReference type="EMBL" id="JAAECE010000002">
    <property type="protein sequence ID" value="KAF1805612.1"/>
    <property type="molecule type" value="Genomic_DNA"/>
</dbReference>
<comment type="similarity">
    <text evidence="3">Belongs to the NSE2 family.</text>
</comment>
<keyword evidence="5" id="KW-0479">Metal-binding</keyword>
<dbReference type="SUPFAM" id="SSF57850">
    <property type="entry name" value="RING/U-box"/>
    <property type="match status" value="1"/>
</dbReference>
<organism evidence="13 14">
    <name type="scientific">Mucor circinelloides f. lusitanicus</name>
    <name type="common">Mucor racemosus var. lusitanicus</name>
    <dbReference type="NCBI Taxonomy" id="29924"/>
    <lineage>
        <taxon>Eukaryota</taxon>
        <taxon>Fungi</taxon>
        <taxon>Fungi incertae sedis</taxon>
        <taxon>Mucoromycota</taxon>
        <taxon>Mucoromycotina</taxon>
        <taxon>Mucoromycetes</taxon>
        <taxon>Mucorales</taxon>
        <taxon>Mucorineae</taxon>
        <taxon>Mucoraceae</taxon>
        <taxon>Mucor</taxon>
    </lineage>
</organism>
<dbReference type="CDD" id="cd16651">
    <property type="entry name" value="SPL-RING_NSE2"/>
    <property type="match status" value="1"/>
</dbReference>
<keyword evidence="8" id="KW-0862">Zinc</keyword>
<evidence type="ECO:0000256" key="7">
    <source>
        <dbReference type="ARBA" id="ARBA00022786"/>
    </source>
</evidence>
<feature type="compositionally biased region" description="Basic and acidic residues" evidence="11">
    <location>
        <begin position="237"/>
        <end position="247"/>
    </location>
</feature>
<evidence type="ECO:0000256" key="10">
    <source>
        <dbReference type="PROSITE-ProRule" id="PRU00452"/>
    </source>
</evidence>
<feature type="region of interest" description="Disordered" evidence="11">
    <location>
        <begin position="237"/>
        <end position="256"/>
    </location>
</feature>
<keyword evidence="4" id="KW-0808">Transferase</keyword>
<comment type="subcellular location">
    <subcellularLocation>
        <location evidence="1">Nucleus</location>
    </subcellularLocation>
</comment>
<dbReference type="GO" id="GO:0008270">
    <property type="term" value="F:zinc ion binding"/>
    <property type="evidence" value="ECO:0007669"/>
    <property type="project" value="UniProtKB-KW"/>
</dbReference>
<evidence type="ECO:0000256" key="2">
    <source>
        <dbReference type="ARBA" id="ARBA00004718"/>
    </source>
</evidence>
<dbReference type="Gene3D" id="1.20.120.1010">
    <property type="match status" value="1"/>
</dbReference>
<evidence type="ECO:0000313" key="14">
    <source>
        <dbReference type="Proteomes" id="UP000469890"/>
    </source>
</evidence>
<dbReference type="GO" id="GO:0061665">
    <property type="term" value="F:SUMO ligase activity"/>
    <property type="evidence" value="ECO:0007669"/>
    <property type="project" value="TreeGrafter"/>
</dbReference>
<dbReference type="Proteomes" id="UP000469890">
    <property type="component" value="Unassembled WGS sequence"/>
</dbReference>
<dbReference type="PANTHER" id="PTHR21330">
    <property type="entry name" value="E3 SUMO-PROTEIN LIGASE NSE2"/>
    <property type="match status" value="1"/>
</dbReference>
<dbReference type="GO" id="GO:0000724">
    <property type="term" value="P:double-strand break repair via homologous recombination"/>
    <property type="evidence" value="ECO:0007669"/>
    <property type="project" value="InterPro"/>
</dbReference>
<evidence type="ECO:0000256" key="1">
    <source>
        <dbReference type="ARBA" id="ARBA00004123"/>
    </source>
</evidence>
<dbReference type="GO" id="GO:0005634">
    <property type="term" value="C:nucleus"/>
    <property type="evidence" value="ECO:0007669"/>
    <property type="project" value="UniProtKB-SubCell"/>
</dbReference>
<evidence type="ECO:0000313" key="13">
    <source>
        <dbReference type="EMBL" id="KAF1805612.1"/>
    </source>
</evidence>
<feature type="domain" description="SP-RING-type" evidence="12">
    <location>
        <begin position="154"/>
        <end position="236"/>
    </location>
</feature>
<dbReference type="Gene3D" id="3.30.40.10">
    <property type="entry name" value="Zinc/RING finger domain, C3HC4 (zinc finger)"/>
    <property type="match status" value="1"/>
</dbReference>
<dbReference type="Pfam" id="PF11789">
    <property type="entry name" value="zf-Nse"/>
    <property type="match status" value="1"/>
</dbReference>
<keyword evidence="6 10" id="KW-0863">Zinc-finger</keyword>
<evidence type="ECO:0000256" key="3">
    <source>
        <dbReference type="ARBA" id="ARBA00008212"/>
    </source>
</evidence>
<evidence type="ECO:0000256" key="9">
    <source>
        <dbReference type="ARBA" id="ARBA00023242"/>
    </source>
</evidence>
<evidence type="ECO:0000256" key="4">
    <source>
        <dbReference type="ARBA" id="ARBA00022679"/>
    </source>
</evidence>
<protein>
    <submittedName>
        <fullName evidence="13">Zinc-finger of the MIZ type in Nse subunit-domain-containing protein</fullName>
    </submittedName>
</protein>
<dbReference type="GO" id="GO:0016925">
    <property type="term" value="P:protein sumoylation"/>
    <property type="evidence" value="ECO:0007669"/>
    <property type="project" value="UniProtKB-UniPathway"/>
</dbReference>
<dbReference type="AlphaFoldDB" id="A0A8H4BQI6"/>
<reference evidence="13 14" key="1">
    <citation type="submission" date="2019-09" db="EMBL/GenBank/DDBJ databases">
        <authorList>
            <consortium name="DOE Joint Genome Institute"/>
            <person name="Mondo S.J."/>
            <person name="Navarro-Mendoza M.I."/>
            <person name="Perez-Arques C."/>
            <person name="Panchal S."/>
            <person name="Nicolas F.E."/>
            <person name="Ganguly P."/>
            <person name="Pangilinan J."/>
            <person name="Grigoriev I."/>
            <person name="Heitman J."/>
            <person name="Sanya K."/>
            <person name="Garre V."/>
        </authorList>
    </citation>
    <scope>NUCLEOTIDE SEQUENCE [LARGE SCALE GENOMIC DNA]</scope>
    <source>
        <strain evidence="13 14">MU402</strain>
    </source>
</reference>
<keyword evidence="9" id="KW-0539">Nucleus</keyword>
<accession>A0A8H4BQI6</accession>
<dbReference type="GO" id="GO:0030915">
    <property type="term" value="C:Smc5-Smc6 complex"/>
    <property type="evidence" value="ECO:0007669"/>
    <property type="project" value="InterPro"/>
</dbReference>
<gene>
    <name evidence="13" type="ORF">FB192DRAFT_1363595</name>
</gene>
<comment type="caution">
    <text evidence="13">The sequence shown here is derived from an EMBL/GenBank/DDBJ whole genome shotgun (WGS) entry which is preliminary data.</text>
</comment>
<evidence type="ECO:0000259" key="12">
    <source>
        <dbReference type="PROSITE" id="PS51044"/>
    </source>
</evidence>
<dbReference type="UniPathway" id="UPA00886"/>
<keyword evidence="7" id="KW-0833">Ubl conjugation pathway</keyword>
<name>A0A8H4BQI6_MUCCL</name>
<dbReference type="InterPro" id="IPR026846">
    <property type="entry name" value="Nse2(Mms21)"/>
</dbReference>
<comment type="pathway">
    <text evidence="2">Protein modification; protein sumoylation.</text>
</comment>